<sequence>MTEKIKLFDFLNAINLTKKNLFEDPEARLDYVPFLVNKGLSFNHDTIMYANEMNRYTFIPKDWNFAFYLNGIPKKKRYGKWVNKDKNSSQLNMLMEYYNYSSTKAEVALSVLSKEQLTMIEEKQKRGGRDVN</sequence>
<dbReference type="GO" id="GO:0006260">
    <property type="term" value="P:DNA replication"/>
    <property type="evidence" value="ECO:0007669"/>
    <property type="project" value="InterPro"/>
</dbReference>
<dbReference type="InterPro" id="IPR031868">
    <property type="entry name" value="Phage_clamp_gp62"/>
</dbReference>
<protein>
    <submittedName>
        <fullName evidence="3">Clamp loader small subunit</fullName>
    </submittedName>
</protein>
<dbReference type="Pfam" id="PF16790">
    <property type="entry name" value="Phage_clamp_A"/>
    <property type="match status" value="1"/>
</dbReference>
<dbReference type="GO" id="GO:0003677">
    <property type="term" value="F:DNA binding"/>
    <property type="evidence" value="ECO:0007669"/>
    <property type="project" value="InterPro"/>
</dbReference>
<proteinExistence type="predicted"/>
<dbReference type="EMBL" id="LR797534">
    <property type="protein sequence ID" value="CAB4223087.1"/>
    <property type="molecule type" value="Genomic_DNA"/>
</dbReference>
<dbReference type="EMBL" id="LR796944">
    <property type="protein sequence ID" value="CAB4177096.1"/>
    <property type="molecule type" value="Genomic_DNA"/>
</dbReference>
<evidence type="ECO:0000313" key="2">
    <source>
        <dbReference type="EMBL" id="CAB4170813.1"/>
    </source>
</evidence>
<dbReference type="EMBL" id="LR796858">
    <property type="protein sequence ID" value="CAB4170813.1"/>
    <property type="molecule type" value="Genomic_DNA"/>
</dbReference>
<gene>
    <name evidence="4" type="ORF">UFOVP1666_127</name>
    <name evidence="1" type="ORF">UFOVP867_82</name>
    <name evidence="2" type="ORF">UFOVP913_116</name>
    <name evidence="3" type="ORF">UFOVP993_169</name>
</gene>
<evidence type="ECO:0000313" key="4">
    <source>
        <dbReference type="EMBL" id="CAB4223087.1"/>
    </source>
</evidence>
<evidence type="ECO:0000313" key="1">
    <source>
        <dbReference type="EMBL" id="CAB4168016.1"/>
    </source>
</evidence>
<evidence type="ECO:0000313" key="3">
    <source>
        <dbReference type="EMBL" id="CAB4177096.1"/>
    </source>
</evidence>
<accession>A0A6J5Q442</accession>
<dbReference type="EMBL" id="LR796815">
    <property type="protein sequence ID" value="CAB4168016.1"/>
    <property type="molecule type" value="Genomic_DNA"/>
</dbReference>
<name>A0A6J5Q442_9CAUD</name>
<reference evidence="3" key="1">
    <citation type="submission" date="2020-05" db="EMBL/GenBank/DDBJ databases">
        <authorList>
            <person name="Chiriac C."/>
            <person name="Salcher M."/>
            <person name="Ghai R."/>
            <person name="Kavagutti S V."/>
        </authorList>
    </citation>
    <scope>NUCLEOTIDE SEQUENCE</scope>
</reference>
<dbReference type="Gene3D" id="1.20.272.50">
    <property type="entry name" value="Bacteriophage clamp loader A subunit, A' domain"/>
    <property type="match status" value="1"/>
</dbReference>
<organism evidence="3">
    <name type="scientific">uncultured Caudovirales phage</name>
    <dbReference type="NCBI Taxonomy" id="2100421"/>
    <lineage>
        <taxon>Viruses</taxon>
        <taxon>Duplodnaviria</taxon>
        <taxon>Heunggongvirae</taxon>
        <taxon>Uroviricota</taxon>
        <taxon>Caudoviricetes</taxon>
        <taxon>Peduoviridae</taxon>
        <taxon>Maltschvirus</taxon>
        <taxon>Maltschvirus maltsch</taxon>
    </lineage>
</organism>